<dbReference type="EMBL" id="BHYK01000003">
    <property type="protein sequence ID" value="GCD08920.1"/>
    <property type="molecule type" value="Genomic_DNA"/>
</dbReference>
<comment type="caution">
    <text evidence="7">The sequence shown here is derived from an EMBL/GenBank/DDBJ whole genome shotgun (WGS) entry which is preliminary data.</text>
</comment>
<name>A0A401UH86_9CLOT</name>
<dbReference type="GO" id="GO:0019843">
    <property type="term" value="F:rRNA binding"/>
    <property type="evidence" value="ECO:0007669"/>
    <property type="project" value="UniProtKB-UniRule"/>
</dbReference>
<keyword evidence="4 5" id="KW-0648">Protein biosynthesis</keyword>
<keyword evidence="3 5" id="KW-0694">RNA-binding</keyword>
<dbReference type="InterPro" id="IPR051608">
    <property type="entry name" value="RQC_Subunit_NEMF"/>
</dbReference>
<comment type="similarity">
    <text evidence="5">Belongs to the NEMF family.</text>
</comment>
<sequence>MALDGIYLSSLIEEIKDVIIDCRVDKVTQPEKDEIILSFKKNRKIYKLLISSSSNYPRIHFTEFNKENPAQAPIFCMVLRKYLNTATVLDVRQLNSDRLLIIDFKSSDELGFDSVYSLIIEIMGRHSNISLVRTRDNLVMDSIKHVTADVNTFRVLFTGVEYAYPPISTKLNPFNFTYEEFYEYITTKEIHYAEKFFTGTFTGISSKLSSELLYRYSFEHKSFDLEHAKHIYDFTVNMFKSLSKDTFLASYTVKGKLEDFHCVKLTSLKDCEYAEYDSPSKLIENFYFQKDNHDRLNSKSAGLQKIVHNNINRCDKKIKILKETLKECDTKGAYKLNGELLTANIYSLKKGDKFASVVNYYSEDGAFVKIKLDENKTPSQNIQYYFKKYNKFKIAEEMALIQMNLTENELKYLHSVLTNIINVENYNGIEDIKNELIETDYITFKKHNKGKNKKAKPTKPMHFVSSDGIDIYVGRNNIQNDFLTLKLANKNDMWLHTKDIPGSHVIIKNFGDIPENTLLEACNLSAFYSKSKDSSSVPVDYTEVKNVKKPSGAKPGMVIYSTNKTMYITPSESTLKRVE</sequence>
<dbReference type="InterPro" id="IPR008532">
    <property type="entry name" value="NFACT_RNA-bd"/>
</dbReference>
<dbReference type="GO" id="GO:0072344">
    <property type="term" value="P:rescue of stalled ribosome"/>
    <property type="evidence" value="ECO:0007669"/>
    <property type="project" value="UniProtKB-UniRule"/>
</dbReference>
<evidence type="ECO:0000256" key="4">
    <source>
        <dbReference type="ARBA" id="ARBA00022917"/>
    </source>
</evidence>
<keyword evidence="2 5" id="KW-0699">rRNA-binding</keyword>
<evidence type="ECO:0000259" key="6">
    <source>
        <dbReference type="Pfam" id="PF05670"/>
    </source>
</evidence>
<proteinExistence type="inferred from homology"/>
<dbReference type="Proteomes" id="UP000287872">
    <property type="component" value="Unassembled WGS sequence"/>
</dbReference>
<dbReference type="OrthoDB" id="9766163at2"/>
<dbReference type="RefSeq" id="WP_124997859.1">
    <property type="nucleotide sequence ID" value="NZ_BHYK01000003.1"/>
</dbReference>
<dbReference type="AlphaFoldDB" id="A0A401UH86"/>
<evidence type="ECO:0000256" key="2">
    <source>
        <dbReference type="ARBA" id="ARBA00022730"/>
    </source>
</evidence>
<gene>
    <name evidence="5" type="primary">rqcH</name>
    <name evidence="7" type="ORF">Ctaglu_05430</name>
</gene>
<dbReference type="GO" id="GO:0043023">
    <property type="term" value="F:ribosomal large subunit binding"/>
    <property type="evidence" value="ECO:0007669"/>
    <property type="project" value="UniProtKB-UniRule"/>
</dbReference>
<dbReference type="GO" id="GO:0000049">
    <property type="term" value="F:tRNA binding"/>
    <property type="evidence" value="ECO:0007669"/>
    <property type="project" value="UniProtKB-UniRule"/>
</dbReference>
<organism evidence="7 8">
    <name type="scientific">Clostridium tagluense</name>
    <dbReference type="NCBI Taxonomy" id="360422"/>
    <lineage>
        <taxon>Bacteria</taxon>
        <taxon>Bacillati</taxon>
        <taxon>Bacillota</taxon>
        <taxon>Clostridia</taxon>
        <taxon>Eubacteriales</taxon>
        <taxon>Clostridiaceae</taxon>
        <taxon>Clostridium</taxon>
    </lineage>
</organism>
<keyword evidence="1 5" id="KW-0820">tRNA-binding</keyword>
<accession>A0A401UH86</accession>
<evidence type="ECO:0000313" key="7">
    <source>
        <dbReference type="EMBL" id="GCD08920.1"/>
    </source>
</evidence>
<feature type="domain" description="NFACT RNA-binding" evidence="6">
    <location>
        <begin position="459"/>
        <end position="552"/>
    </location>
</feature>
<protein>
    <recommendedName>
        <fullName evidence="5">Rqc2 homolog RqcH</fullName>
        <shortName evidence="5">RqcH</shortName>
    </recommendedName>
</protein>
<evidence type="ECO:0000313" key="8">
    <source>
        <dbReference type="Proteomes" id="UP000287872"/>
    </source>
</evidence>
<dbReference type="Pfam" id="PF05833">
    <property type="entry name" value="NFACT_N"/>
    <property type="match status" value="1"/>
</dbReference>
<reference evidence="7 8" key="1">
    <citation type="submission" date="2018-11" db="EMBL/GenBank/DDBJ databases">
        <title>Genome sequencing and assembly of Clostridium tagluense strain A121.</title>
        <authorList>
            <person name="Murakami T."/>
            <person name="Segawa T."/>
            <person name="Shcherbakova V.A."/>
            <person name="Mori H."/>
            <person name="Yoshimura Y."/>
        </authorList>
    </citation>
    <scope>NUCLEOTIDE SEQUENCE [LARGE SCALE GENOMIC DNA]</scope>
    <source>
        <strain evidence="7 8">A121</strain>
    </source>
</reference>
<evidence type="ECO:0000256" key="3">
    <source>
        <dbReference type="ARBA" id="ARBA00022884"/>
    </source>
</evidence>
<keyword evidence="8" id="KW-1185">Reference proteome</keyword>
<dbReference type="Pfam" id="PF05670">
    <property type="entry name" value="NFACT-R_1"/>
    <property type="match status" value="1"/>
</dbReference>
<dbReference type="PANTHER" id="PTHR15239:SF6">
    <property type="entry name" value="RIBOSOME QUALITY CONTROL COMPLEX SUBUNIT NEMF"/>
    <property type="match status" value="1"/>
</dbReference>
<dbReference type="PANTHER" id="PTHR15239">
    <property type="entry name" value="NUCLEAR EXPORT MEDIATOR FACTOR NEMF"/>
    <property type="match status" value="1"/>
</dbReference>
<evidence type="ECO:0000256" key="5">
    <source>
        <dbReference type="HAMAP-Rule" id="MF_00844"/>
    </source>
</evidence>
<dbReference type="FunFam" id="2.30.310.10:FF:000004">
    <property type="entry name" value="Fibronectin-binding protein A"/>
    <property type="match status" value="1"/>
</dbReference>
<comment type="function">
    <text evidence="5">Key component of the ribosome quality control system (RQC), a ribosome-associated complex that mediates the extraction of incompletely synthesized nascent chains from stalled ribosomes and their subsequent degradation. RqcH recruits Ala-charged tRNA, and with RqcP directs the elongation of stalled nascent chains on 50S ribosomal subunits, leading to non-templated C-terminal alanine extensions (Ala tail). The Ala tail promotes nascent chain degradation. May add between 1 and at least 8 Ala residues. Binds to stalled 50S ribosomal subunits.</text>
</comment>
<comment type="subunit">
    <text evidence="5">Associates with stalled 50S ribosomal subunits. Binds to RqcP.</text>
</comment>
<dbReference type="InterPro" id="IPR043682">
    <property type="entry name" value="RqcH_bacterial"/>
</dbReference>
<evidence type="ECO:0000256" key="1">
    <source>
        <dbReference type="ARBA" id="ARBA00022555"/>
    </source>
</evidence>
<dbReference type="Gene3D" id="2.30.310.10">
    <property type="entry name" value="ibrinogen binding protein from staphylococcus aureus domain"/>
    <property type="match status" value="1"/>
</dbReference>
<dbReference type="GO" id="GO:1990112">
    <property type="term" value="C:RQC complex"/>
    <property type="evidence" value="ECO:0007669"/>
    <property type="project" value="TreeGrafter"/>
</dbReference>
<dbReference type="HAMAP" id="MF_00844_B">
    <property type="entry name" value="RqcH_B"/>
    <property type="match status" value="1"/>
</dbReference>